<keyword evidence="4" id="KW-0223">Dioxygenase</keyword>
<dbReference type="SMART" id="SM00702">
    <property type="entry name" value="P4Hc"/>
    <property type="match status" value="1"/>
</dbReference>
<protein>
    <submittedName>
        <fullName evidence="8">2OG-Fe(II) oxygenase</fullName>
    </submittedName>
</protein>
<comment type="cofactor">
    <cofactor evidence="1">
        <name>L-ascorbate</name>
        <dbReference type="ChEBI" id="CHEBI:38290"/>
    </cofactor>
</comment>
<evidence type="ECO:0000256" key="5">
    <source>
        <dbReference type="ARBA" id="ARBA00023002"/>
    </source>
</evidence>
<keyword evidence="6" id="KW-0408">Iron</keyword>
<dbReference type="EMBL" id="BNCI01000001">
    <property type="protein sequence ID" value="GHF10380.1"/>
    <property type="molecule type" value="Genomic_DNA"/>
</dbReference>
<evidence type="ECO:0000256" key="1">
    <source>
        <dbReference type="ARBA" id="ARBA00001961"/>
    </source>
</evidence>
<gene>
    <name evidence="8" type="ORF">GCM10017044_00080</name>
</gene>
<dbReference type="InterPro" id="IPR039558">
    <property type="entry name" value="TPA1/OFD1_N"/>
</dbReference>
<feature type="domain" description="Fe2OG dioxygenase" evidence="7">
    <location>
        <begin position="139"/>
        <end position="237"/>
    </location>
</feature>
<evidence type="ECO:0000256" key="2">
    <source>
        <dbReference type="ARBA" id="ARBA00022723"/>
    </source>
</evidence>
<reference evidence="8" key="2">
    <citation type="submission" date="2020-09" db="EMBL/GenBank/DDBJ databases">
        <authorList>
            <person name="Sun Q."/>
            <person name="Kim S."/>
        </authorList>
    </citation>
    <scope>NUCLEOTIDE SEQUENCE</scope>
    <source>
        <strain evidence="8">KCTC 42590</strain>
    </source>
</reference>
<dbReference type="AlphaFoldDB" id="A0A919AIJ1"/>
<evidence type="ECO:0000256" key="4">
    <source>
        <dbReference type="ARBA" id="ARBA00022964"/>
    </source>
</evidence>
<dbReference type="GO" id="GO:0006449">
    <property type="term" value="P:regulation of translational termination"/>
    <property type="evidence" value="ECO:0007669"/>
    <property type="project" value="TreeGrafter"/>
</dbReference>
<dbReference type="InterPro" id="IPR006620">
    <property type="entry name" value="Pro_4_hyd_alph"/>
</dbReference>
<dbReference type="GO" id="GO:0031543">
    <property type="term" value="F:peptidyl-proline dioxygenase activity"/>
    <property type="evidence" value="ECO:0007669"/>
    <property type="project" value="TreeGrafter"/>
</dbReference>
<dbReference type="GO" id="GO:0005506">
    <property type="term" value="F:iron ion binding"/>
    <property type="evidence" value="ECO:0007669"/>
    <property type="project" value="InterPro"/>
</dbReference>
<reference evidence="8" key="1">
    <citation type="journal article" date="2014" name="Int. J. Syst. Evol. Microbiol.">
        <title>Complete genome sequence of Corynebacterium casei LMG S-19264T (=DSM 44701T), isolated from a smear-ripened cheese.</title>
        <authorList>
            <consortium name="US DOE Joint Genome Institute (JGI-PGF)"/>
            <person name="Walter F."/>
            <person name="Albersmeier A."/>
            <person name="Kalinowski J."/>
            <person name="Ruckert C."/>
        </authorList>
    </citation>
    <scope>NUCLEOTIDE SEQUENCE</scope>
    <source>
        <strain evidence="8">KCTC 42590</strain>
    </source>
</reference>
<keyword evidence="3" id="KW-0847">Vitamin C</keyword>
<dbReference type="InterPro" id="IPR005123">
    <property type="entry name" value="Oxoglu/Fe-dep_dioxygenase_dom"/>
</dbReference>
<comment type="caution">
    <text evidence="8">The sequence shown here is derived from an EMBL/GenBank/DDBJ whole genome shotgun (WGS) entry which is preliminary data.</text>
</comment>
<dbReference type="PROSITE" id="PS51471">
    <property type="entry name" value="FE2OG_OXY"/>
    <property type="match status" value="1"/>
</dbReference>
<dbReference type="Pfam" id="PF13661">
    <property type="entry name" value="2OG-FeII_Oxy_4"/>
    <property type="match status" value="1"/>
</dbReference>
<sequence length="238" mass="27515">MDQHFAINPELNAAGLAPSYATSKRLQIQNFLTEESAQHLYHCLANQVPWGFAYQDDGPKYKRAEELTKMSPADQNVLLQRLYKGAQNGFQYAYNCYPILDAYLQKWGQVPLLDRYLEFLNDQPMLDFIRTLTGRKDITKGDSQATRYGPGQFLKYHTDDVVEEKRVAAFVLNLTPKWDKDWGGYLQFYDKSGDIEQAFLPRFNTLNIFTVPQDHSVSYVANYATGQRYALTGWFRYG</sequence>
<dbReference type="GO" id="GO:0031418">
    <property type="term" value="F:L-ascorbic acid binding"/>
    <property type="evidence" value="ECO:0007669"/>
    <property type="project" value="UniProtKB-KW"/>
</dbReference>
<evidence type="ECO:0000313" key="9">
    <source>
        <dbReference type="Proteomes" id="UP000630923"/>
    </source>
</evidence>
<accession>A0A919AIJ1</accession>
<organism evidence="8 9">
    <name type="scientific">Kordiimonas sediminis</name>
    <dbReference type="NCBI Taxonomy" id="1735581"/>
    <lineage>
        <taxon>Bacteria</taxon>
        <taxon>Pseudomonadati</taxon>
        <taxon>Pseudomonadota</taxon>
        <taxon>Alphaproteobacteria</taxon>
        <taxon>Kordiimonadales</taxon>
        <taxon>Kordiimonadaceae</taxon>
        <taxon>Kordiimonas</taxon>
    </lineage>
</organism>
<evidence type="ECO:0000259" key="7">
    <source>
        <dbReference type="PROSITE" id="PS51471"/>
    </source>
</evidence>
<dbReference type="Proteomes" id="UP000630923">
    <property type="component" value="Unassembled WGS sequence"/>
</dbReference>
<evidence type="ECO:0000256" key="3">
    <source>
        <dbReference type="ARBA" id="ARBA00022896"/>
    </source>
</evidence>
<name>A0A919AIJ1_9PROT</name>
<dbReference type="GO" id="GO:0005737">
    <property type="term" value="C:cytoplasm"/>
    <property type="evidence" value="ECO:0007669"/>
    <property type="project" value="TreeGrafter"/>
</dbReference>
<keyword evidence="9" id="KW-1185">Reference proteome</keyword>
<dbReference type="Gene3D" id="2.60.120.620">
    <property type="entry name" value="q2cbj1_9rhob like domain"/>
    <property type="match status" value="1"/>
</dbReference>
<keyword evidence="5" id="KW-0560">Oxidoreductase</keyword>
<dbReference type="PANTHER" id="PTHR12117">
    <property type="entry name" value="HISTONE ACETYLTRANSFERASE COMPLEX"/>
    <property type="match status" value="1"/>
</dbReference>
<dbReference type="RefSeq" id="WP_191249522.1">
    <property type="nucleotide sequence ID" value="NZ_BNCI01000001.1"/>
</dbReference>
<evidence type="ECO:0000313" key="8">
    <source>
        <dbReference type="EMBL" id="GHF10380.1"/>
    </source>
</evidence>
<proteinExistence type="predicted"/>
<keyword evidence="2" id="KW-0479">Metal-binding</keyword>
<dbReference type="InterPro" id="IPR051842">
    <property type="entry name" value="uS12_prolyl_hydroxylase"/>
</dbReference>
<dbReference type="PANTHER" id="PTHR12117:SF0">
    <property type="entry name" value="PROLYL 3-HYDROXYLASE OGFOD1"/>
    <property type="match status" value="1"/>
</dbReference>
<evidence type="ECO:0000256" key="6">
    <source>
        <dbReference type="ARBA" id="ARBA00023004"/>
    </source>
</evidence>